<evidence type="ECO:0000256" key="5">
    <source>
        <dbReference type="PIRSR" id="PIRSR604294-1"/>
    </source>
</evidence>
<evidence type="ECO:0000313" key="6">
    <source>
        <dbReference type="EMBL" id="TPX66659.1"/>
    </source>
</evidence>
<feature type="binding site" evidence="5">
    <location>
        <position position="317"/>
    </location>
    <ligand>
        <name>Fe cation</name>
        <dbReference type="ChEBI" id="CHEBI:24875"/>
        <note>catalytic</note>
    </ligand>
</feature>
<organism evidence="6 7">
    <name type="scientific">Chytriomyces confervae</name>
    <dbReference type="NCBI Taxonomy" id="246404"/>
    <lineage>
        <taxon>Eukaryota</taxon>
        <taxon>Fungi</taxon>
        <taxon>Fungi incertae sedis</taxon>
        <taxon>Chytridiomycota</taxon>
        <taxon>Chytridiomycota incertae sedis</taxon>
        <taxon>Chytridiomycetes</taxon>
        <taxon>Chytridiales</taxon>
        <taxon>Chytriomycetaceae</taxon>
        <taxon>Chytriomyces</taxon>
    </lineage>
</organism>
<evidence type="ECO:0000256" key="3">
    <source>
        <dbReference type="ARBA" id="ARBA00023002"/>
    </source>
</evidence>
<accession>A0A507EQW8</accession>
<evidence type="ECO:0008006" key="8">
    <source>
        <dbReference type="Google" id="ProtNLM"/>
    </source>
</evidence>
<dbReference type="Proteomes" id="UP000320333">
    <property type="component" value="Unassembled WGS sequence"/>
</dbReference>
<dbReference type="GO" id="GO:0016121">
    <property type="term" value="P:carotene catabolic process"/>
    <property type="evidence" value="ECO:0007669"/>
    <property type="project" value="TreeGrafter"/>
</dbReference>
<keyword evidence="7" id="KW-1185">Reference proteome</keyword>
<keyword evidence="2 5" id="KW-0479">Metal-binding</keyword>
<reference evidence="6 7" key="1">
    <citation type="journal article" date="2019" name="Sci. Rep.">
        <title>Comparative genomics of chytrid fungi reveal insights into the obligate biotrophic and pathogenic lifestyle of Synchytrium endobioticum.</title>
        <authorList>
            <person name="van de Vossenberg B.T.L.H."/>
            <person name="Warris S."/>
            <person name="Nguyen H.D.T."/>
            <person name="van Gent-Pelzer M.P.E."/>
            <person name="Joly D.L."/>
            <person name="van de Geest H.C."/>
            <person name="Bonants P.J.M."/>
            <person name="Smith D.S."/>
            <person name="Levesque C.A."/>
            <person name="van der Lee T.A.J."/>
        </authorList>
    </citation>
    <scope>NUCLEOTIDE SEQUENCE [LARGE SCALE GENOMIC DNA]</scope>
    <source>
        <strain evidence="6 7">CBS 675.73</strain>
    </source>
</reference>
<sequence>MTVPALTDDPAWPYVECFRDGVEVPDPLRCHVSGSIPPWLAGRLYRTGPGIFDIDAPKGPVSFRHWFDGIGITHLFTIQTGGNVTYRNAITAKSRLNSIKENGIAAMTFGPVSDPCQRLYKKYFSTFQHVEQQAGFAVTIDPRFVVPGSDSPICTIRTDSNLIQVVDADTLKPVESYGTTYGVLHPELANGVVSPAHPEFDPVSNSLMNVVVVPGQAPQYIVFESQQDLKKASTKILAMFNDPHVAYQHSFSSTQRYVIVQLWPMSYGWKGMKIATSSCFTDAMEWDASRAARFVVIDRIEQQVVAEYAGPAEYCFHTVNAFEDEDGDIIMDFLMCKSGEAIHAFEVPLLRNGATDIQEVQKLRDLIYAKFTRMKLKGLEGVKARYAARGGVGGTVANDAPVAEVVLENPLSMELPSINPSWRHKQEYRFVYSVSTLKSDMHSHLLFDSLVKLDIKTQTHLSWWKVGHSPSEPIFVANPDSNGQEDDGVILSVVLDGTLAKSYLLILDARTMKEVATADIGHSIPYGLHGSFI</sequence>
<keyword evidence="3" id="KW-0560">Oxidoreductase</keyword>
<evidence type="ECO:0000256" key="1">
    <source>
        <dbReference type="ARBA" id="ARBA00006787"/>
    </source>
</evidence>
<dbReference type="GO" id="GO:0046872">
    <property type="term" value="F:metal ion binding"/>
    <property type="evidence" value="ECO:0007669"/>
    <property type="project" value="UniProtKB-KW"/>
</dbReference>
<feature type="binding site" evidence="5">
    <location>
        <position position="249"/>
    </location>
    <ligand>
        <name>Fe cation</name>
        <dbReference type="ChEBI" id="CHEBI:24875"/>
        <note>catalytic</note>
    </ligand>
</feature>
<dbReference type="OrthoDB" id="407010at2759"/>
<comment type="similarity">
    <text evidence="1">Belongs to the carotenoid oxygenase family.</text>
</comment>
<comment type="cofactor">
    <cofactor evidence="5">
        <name>Fe(2+)</name>
        <dbReference type="ChEBI" id="CHEBI:29033"/>
    </cofactor>
    <text evidence="5">Binds 1 Fe(2+) ion per subunit.</text>
</comment>
<dbReference type="AlphaFoldDB" id="A0A507EQW8"/>
<keyword evidence="4 5" id="KW-0408">Iron</keyword>
<dbReference type="STRING" id="246404.A0A507EQW8"/>
<dbReference type="Pfam" id="PF03055">
    <property type="entry name" value="RPE65"/>
    <property type="match status" value="1"/>
</dbReference>
<dbReference type="PANTHER" id="PTHR10543:SF24">
    <property type="entry name" value="CAROTENOID ISOMEROOXYGENASE"/>
    <property type="match status" value="1"/>
</dbReference>
<comment type="caution">
    <text evidence="6">The sequence shown here is derived from an EMBL/GenBank/DDBJ whole genome shotgun (WGS) entry which is preliminary data.</text>
</comment>
<evidence type="ECO:0000256" key="2">
    <source>
        <dbReference type="ARBA" id="ARBA00022723"/>
    </source>
</evidence>
<dbReference type="PANTHER" id="PTHR10543">
    <property type="entry name" value="BETA-CAROTENE DIOXYGENASE"/>
    <property type="match status" value="1"/>
</dbReference>
<evidence type="ECO:0000313" key="7">
    <source>
        <dbReference type="Proteomes" id="UP000320333"/>
    </source>
</evidence>
<gene>
    <name evidence="6" type="ORF">CcCBS67573_g07753</name>
</gene>
<feature type="binding site" evidence="5">
    <location>
        <position position="197"/>
    </location>
    <ligand>
        <name>Fe cation</name>
        <dbReference type="ChEBI" id="CHEBI:24875"/>
        <note>catalytic</note>
    </ligand>
</feature>
<protein>
    <recommendedName>
        <fullName evidence="8">Carotenoid oxygenase</fullName>
    </recommendedName>
</protein>
<proteinExistence type="inferred from homology"/>
<evidence type="ECO:0000256" key="4">
    <source>
        <dbReference type="ARBA" id="ARBA00023004"/>
    </source>
</evidence>
<feature type="binding site" evidence="5">
    <location>
        <position position="529"/>
    </location>
    <ligand>
        <name>Fe cation</name>
        <dbReference type="ChEBI" id="CHEBI:24875"/>
        <note>catalytic</note>
    </ligand>
</feature>
<dbReference type="InterPro" id="IPR004294">
    <property type="entry name" value="Carotenoid_Oase"/>
</dbReference>
<name>A0A507EQW8_9FUNG</name>
<dbReference type="EMBL" id="QEAP01000431">
    <property type="protein sequence ID" value="TPX66659.1"/>
    <property type="molecule type" value="Genomic_DNA"/>
</dbReference>
<dbReference type="GO" id="GO:0010436">
    <property type="term" value="F:carotenoid dioxygenase activity"/>
    <property type="evidence" value="ECO:0007669"/>
    <property type="project" value="TreeGrafter"/>
</dbReference>